<feature type="domain" description="TPM" evidence="2">
    <location>
        <begin position="99"/>
        <end position="226"/>
    </location>
</feature>
<keyword evidence="1" id="KW-0472">Membrane</keyword>
<dbReference type="InterPro" id="IPR007621">
    <property type="entry name" value="TPM_dom"/>
</dbReference>
<evidence type="ECO:0000313" key="3">
    <source>
        <dbReference type="EMBL" id="RJP69914.1"/>
    </source>
</evidence>
<protein>
    <recommendedName>
        <fullName evidence="2">TPM domain-containing protein</fullName>
    </recommendedName>
</protein>
<dbReference type="PANTHER" id="PTHR30373:SF2">
    <property type="entry name" value="UPF0603 PROTEIN YGCG"/>
    <property type="match status" value="1"/>
</dbReference>
<sequence>MPDSKKESSWKVFARALNGLVRSWRYSSHIRQATEMRFQMRSLTRTSCGLAFSLVAILFFVAGLQAQEPGVTLPDQQIGSTNPDGKDYSPFPAPDAGYVTDTADLLTLDEEERIEQWLWQTESRTGVEIIVVTIASIRDYPGAPASSIEAFAKGLFDKYGIGNMPENNGVLLLVAVRDRKARIELGAGYGRSRDADALAIMNKEILPSFRQEDYAAGITNGVKGIMLEFAGVRAGLNWPLIIVAAAIPVVGLIAVSLFRNGKRGWGWVCVGLLVVLILALFWMLRQTLRHMPEGRSSGWASGGLGGFGGGHSGGGGATGSW</sequence>
<dbReference type="Proteomes" id="UP000285961">
    <property type="component" value="Unassembled WGS sequence"/>
</dbReference>
<comment type="caution">
    <text evidence="3">The sequence shown here is derived from an EMBL/GenBank/DDBJ whole genome shotgun (WGS) entry which is preliminary data.</text>
</comment>
<accession>A0A419EY34</accession>
<dbReference type="PANTHER" id="PTHR30373">
    <property type="entry name" value="UPF0603 PROTEIN YGCG"/>
    <property type="match status" value="1"/>
</dbReference>
<organism evidence="3 4">
    <name type="scientific">Candidatus Abyssobacteria bacterium SURF_17</name>
    <dbReference type="NCBI Taxonomy" id="2093361"/>
    <lineage>
        <taxon>Bacteria</taxon>
        <taxon>Pseudomonadati</taxon>
        <taxon>Candidatus Hydrogenedentota</taxon>
        <taxon>Candidatus Abyssobacteria</taxon>
    </lineage>
</organism>
<name>A0A419EY34_9BACT</name>
<dbReference type="Pfam" id="PF04536">
    <property type="entry name" value="TPM_phosphatase"/>
    <property type="match status" value="1"/>
</dbReference>
<evidence type="ECO:0000256" key="1">
    <source>
        <dbReference type="SAM" id="Phobius"/>
    </source>
</evidence>
<evidence type="ECO:0000313" key="4">
    <source>
        <dbReference type="Proteomes" id="UP000285961"/>
    </source>
</evidence>
<keyword evidence="1" id="KW-0812">Transmembrane</keyword>
<dbReference type="Gene3D" id="3.10.310.50">
    <property type="match status" value="1"/>
</dbReference>
<proteinExistence type="predicted"/>
<feature type="transmembrane region" description="Helical" evidence="1">
    <location>
        <begin position="236"/>
        <end position="258"/>
    </location>
</feature>
<keyword evidence="1" id="KW-1133">Transmembrane helix</keyword>
<reference evidence="3 4" key="1">
    <citation type="journal article" date="2017" name="ISME J.">
        <title>Energy and carbon metabolisms in a deep terrestrial subsurface fluid microbial community.</title>
        <authorList>
            <person name="Momper L."/>
            <person name="Jungbluth S.P."/>
            <person name="Lee M.D."/>
            <person name="Amend J.P."/>
        </authorList>
    </citation>
    <scope>NUCLEOTIDE SEQUENCE [LARGE SCALE GENOMIC DNA]</scope>
    <source>
        <strain evidence="3">SURF_17</strain>
    </source>
</reference>
<evidence type="ECO:0000259" key="2">
    <source>
        <dbReference type="Pfam" id="PF04536"/>
    </source>
</evidence>
<feature type="transmembrane region" description="Helical" evidence="1">
    <location>
        <begin position="265"/>
        <end position="284"/>
    </location>
</feature>
<dbReference type="EMBL" id="QZKI01000077">
    <property type="protein sequence ID" value="RJP69914.1"/>
    <property type="molecule type" value="Genomic_DNA"/>
</dbReference>
<dbReference type="AlphaFoldDB" id="A0A419EY34"/>
<gene>
    <name evidence="3" type="ORF">C4532_10290</name>
</gene>